<organism evidence="2 3">
    <name type="scientific">Dysgonomonas termitidis</name>
    <dbReference type="NCBI Taxonomy" id="1516126"/>
    <lineage>
        <taxon>Bacteria</taxon>
        <taxon>Pseudomonadati</taxon>
        <taxon>Bacteroidota</taxon>
        <taxon>Bacteroidia</taxon>
        <taxon>Bacteroidales</taxon>
        <taxon>Dysgonomonadaceae</taxon>
        <taxon>Dysgonomonas</taxon>
    </lineage>
</organism>
<evidence type="ECO:0008006" key="4">
    <source>
        <dbReference type="Google" id="ProtNLM"/>
    </source>
</evidence>
<keyword evidence="3" id="KW-1185">Reference proteome</keyword>
<keyword evidence="1" id="KW-0472">Membrane</keyword>
<sequence>MQKYEKYKTIHRISYIVFFSYLLILAVGNFDFGEYTSYIPYFIVVPFLIYCTIAVSVNILIRKERAENYFNKKKGKEPNYKREEIPALSNINHVNQ</sequence>
<name>A0ABV9L2T9_9BACT</name>
<proteinExistence type="predicted"/>
<comment type="caution">
    <text evidence="2">The sequence shown here is derived from an EMBL/GenBank/DDBJ whole genome shotgun (WGS) entry which is preliminary data.</text>
</comment>
<dbReference type="Proteomes" id="UP001596023">
    <property type="component" value="Unassembled WGS sequence"/>
</dbReference>
<feature type="transmembrane region" description="Helical" evidence="1">
    <location>
        <begin position="12"/>
        <end position="32"/>
    </location>
</feature>
<protein>
    <recommendedName>
        <fullName evidence="4">2TM domain-containing protein</fullName>
    </recommendedName>
</protein>
<keyword evidence="1" id="KW-0812">Transmembrane</keyword>
<evidence type="ECO:0000256" key="1">
    <source>
        <dbReference type="SAM" id="Phobius"/>
    </source>
</evidence>
<reference evidence="3" key="1">
    <citation type="journal article" date="2019" name="Int. J. Syst. Evol. Microbiol.">
        <title>The Global Catalogue of Microorganisms (GCM) 10K type strain sequencing project: providing services to taxonomists for standard genome sequencing and annotation.</title>
        <authorList>
            <consortium name="The Broad Institute Genomics Platform"/>
            <consortium name="The Broad Institute Genome Sequencing Center for Infectious Disease"/>
            <person name="Wu L."/>
            <person name="Ma J."/>
        </authorList>
    </citation>
    <scope>NUCLEOTIDE SEQUENCE [LARGE SCALE GENOMIC DNA]</scope>
    <source>
        <strain evidence="3">CCUG 66188</strain>
    </source>
</reference>
<feature type="transmembrane region" description="Helical" evidence="1">
    <location>
        <begin position="38"/>
        <end position="61"/>
    </location>
</feature>
<gene>
    <name evidence="2" type="ORF">ACFO6W_20865</name>
</gene>
<evidence type="ECO:0000313" key="3">
    <source>
        <dbReference type="Proteomes" id="UP001596023"/>
    </source>
</evidence>
<keyword evidence="1" id="KW-1133">Transmembrane helix</keyword>
<accession>A0ABV9L2T9</accession>
<dbReference type="RefSeq" id="WP_380000054.1">
    <property type="nucleotide sequence ID" value="NZ_JBHSGN010000121.1"/>
</dbReference>
<dbReference type="EMBL" id="JBHSGN010000121">
    <property type="protein sequence ID" value="MFC4676141.1"/>
    <property type="molecule type" value="Genomic_DNA"/>
</dbReference>
<evidence type="ECO:0000313" key="2">
    <source>
        <dbReference type="EMBL" id="MFC4676141.1"/>
    </source>
</evidence>